<evidence type="ECO:0000256" key="4">
    <source>
        <dbReference type="ARBA" id="ARBA00023152"/>
    </source>
</evidence>
<evidence type="ECO:0000256" key="5">
    <source>
        <dbReference type="ARBA" id="ARBA00023235"/>
    </source>
</evidence>
<comment type="pathway">
    <text evidence="1 7 8">Carbohydrate degradation; glycolysis; D-glyceraldehyde 3-phosphate and glycerone phosphate from D-glucose: step 2/4.</text>
</comment>
<comment type="function">
    <text evidence="7">Catalyzes the reversible isomerization of glucose-6-phosphate to fructose-6-phosphate.</text>
</comment>
<evidence type="ECO:0000313" key="9">
    <source>
        <dbReference type="EMBL" id="SLN43614.1"/>
    </source>
</evidence>
<dbReference type="PANTHER" id="PTHR11469:SF1">
    <property type="entry name" value="GLUCOSE-6-PHOSPHATE ISOMERASE"/>
    <property type="match status" value="1"/>
</dbReference>
<reference evidence="9 10" key="1">
    <citation type="submission" date="2017-03" db="EMBL/GenBank/DDBJ databases">
        <authorList>
            <person name="Afonso C.L."/>
            <person name="Miller P.J."/>
            <person name="Scott M.A."/>
            <person name="Spackman E."/>
            <person name="Goraichik I."/>
            <person name="Dimitrov K.M."/>
            <person name="Suarez D.L."/>
            <person name="Swayne D.E."/>
        </authorList>
    </citation>
    <scope>NUCLEOTIDE SEQUENCE [LARGE SCALE GENOMIC DNA]</scope>
    <source>
        <strain evidence="9 10">CECT 8110</strain>
    </source>
</reference>
<protein>
    <recommendedName>
        <fullName evidence="7">Glucose-6-phosphate isomerase</fullName>
        <shortName evidence="7">GPI</shortName>
        <ecNumber evidence="7">5.3.1.9</ecNumber>
    </recommendedName>
    <alternativeName>
        <fullName evidence="7">Phosphoglucose isomerase</fullName>
        <shortName evidence="7">PGI</shortName>
    </alternativeName>
    <alternativeName>
        <fullName evidence="7">Phosphohexose isomerase</fullName>
        <shortName evidence="7">PHI</shortName>
    </alternativeName>
</protein>
<accession>A0A1X6Z8J0</accession>
<sequence length="535" mass="57586">MFDRLKRLAGDPARQEIAALFAHDPERAATFSVTHDGMLFDYSKTRIDAEARAALVDLAESHEVAARRDAMFAGQAINETEGRAVLHTALRNLAGDPVLIEGRDVMPGVLETLARMEDFADAVRGGRFTGQDGAITDVVNIGIGGSHLGPEMATRALSPCHDGPRCHFVSNVDGADIHDTLKGLDPARTLVIVASKSFTTAETMTNAATAREWMAQSVADPAAQFVAVSSALERTGAFGIPPERVFGFEDWVGGRYSLWGPIGLPLMIAIGPADFRAFLGGGADMDAHFRDAPLDVNMPVLLALCGIWHHQVCGYPTRAVLPYDQRLARLPAYLQQLEMESNGKRVTMAGAPLENGSGPVVWGEPGTNGQHAFYQLIHQGTQVVPCEFMLAATGHEPHLAHHQRMLVANCLAQSEALMRGRPMAEAREMMRAAGATGKELERLAAHRVFPGNRPSTTLLYDRLTPRRLGQIIALYEHRVFVEGVVLGINSFDQWGVELGKALASEIEPILAGEADGAEKDGSTRALIAQVKASGG</sequence>
<dbReference type="CDD" id="cd05015">
    <property type="entry name" value="SIS_PGI_1"/>
    <property type="match status" value="1"/>
</dbReference>
<dbReference type="GO" id="GO:0004347">
    <property type="term" value="F:glucose-6-phosphate isomerase activity"/>
    <property type="evidence" value="ECO:0007669"/>
    <property type="project" value="UniProtKB-UniRule"/>
</dbReference>
<feature type="active site" evidence="7">
    <location>
        <position position="371"/>
    </location>
</feature>
<dbReference type="InterPro" id="IPR035482">
    <property type="entry name" value="SIS_PGI_2"/>
</dbReference>
<evidence type="ECO:0000256" key="8">
    <source>
        <dbReference type="RuleBase" id="RU000612"/>
    </source>
</evidence>
<dbReference type="EMBL" id="FWFU01000003">
    <property type="protein sequence ID" value="SLN43614.1"/>
    <property type="molecule type" value="Genomic_DNA"/>
</dbReference>
<dbReference type="RefSeq" id="WP_085817904.1">
    <property type="nucleotide sequence ID" value="NZ_FWFU01000003.1"/>
</dbReference>
<comment type="subcellular location">
    <subcellularLocation>
        <location evidence="7">Cytoplasm</location>
    </subcellularLocation>
</comment>
<dbReference type="Proteomes" id="UP000193207">
    <property type="component" value="Unassembled WGS sequence"/>
</dbReference>
<feature type="active site" description="Proton donor" evidence="7">
    <location>
        <position position="340"/>
    </location>
</feature>
<dbReference type="Gene3D" id="3.40.50.10490">
    <property type="entry name" value="Glucose-6-phosphate isomerase like protein, domain 1"/>
    <property type="match status" value="2"/>
</dbReference>
<organism evidence="9 10">
    <name type="scientific">Roseovarius halotolerans</name>
    <dbReference type="NCBI Taxonomy" id="505353"/>
    <lineage>
        <taxon>Bacteria</taxon>
        <taxon>Pseudomonadati</taxon>
        <taxon>Pseudomonadota</taxon>
        <taxon>Alphaproteobacteria</taxon>
        <taxon>Rhodobacterales</taxon>
        <taxon>Roseobacteraceae</taxon>
        <taxon>Roseovarius</taxon>
    </lineage>
</organism>
<dbReference type="InterPro" id="IPR035476">
    <property type="entry name" value="SIS_PGI_1"/>
</dbReference>
<keyword evidence="7" id="KW-0963">Cytoplasm</keyword>
<dbReference type="GO" id="GO:0051156">
    <property type="term" value="P:glucose 6-phosphate metabolic process"/>
    <property type="evidence" value="ECO:0007669"/>
    <property type="project" value="TreeGrafter"/>
</dbReference>
<dbReference type="Pfam" id="PF00342">
    <property type="entry name" value="PGI"/>
    <property type="match status" value="1"/>
</dbReference>
<dbReference type="GO" id="GO:0097367">
    <property type="term" value="F:carbohydrate derivative binding"/>
    <property type="evidence" value="ECO:0007669"/>
    <property type="project" value="InterPro"/>
</dbReference>
<dbReference type="InterPro" id="IPR001672">
    <property type="entry name" value="G6P_Isomerase"/>
</dbReference>
<dbReference type="UniPathway" id="UPA00138"/>
<name>A0A1X6Z8J0_9RHOB</name>
<evidence type="ECO:0000256" key="1">
    <source>
        <dbReference type="ARBA" id="ARBA00004926"/>
    </source>
</evidence>
<dbReference type="InterPro" id="IPR046348">
    <property type="entry name" value="SIS_dom_sf"/>
</dbReference>
<dbReference type="GO" id="GO:0048029">
    <property type="term" value="F:monosaccharide binding"/>
    <property type="evidence" value="ECO:0007669"/>
    <property type="project" value="TreeGrafter"/>
</dbReference>
<comment type="catalytic activity">
    <reaction evidence="6 7 8">
        <text>alpha-D-glucose 6-phosphate = beta-D-fructose 6-phosphate</text>
        <dbReference type="Rhea" id="RHEA:11816"/>
        <dbReference type="ChEBI" id="CHEBI:57634"/>
        <dbReference type="ChEBI" id="CHEBI:58225"/>
        <dbReference type="EC" id="5.3.1.9"/>
    </reaction>
</comment>
<dbReference type="OrthoDB" id="140919at2"/>
<evidence type="ECO:0000256" key="3">
    <source>
        <dbReference type="ARBA" id="ARBA00022432"/>
    </source>
</evidence>
<dbReference type="GO" id="GO:0005829">
    <property type="term" value="C:cytosol"/>
    <property type="evidence" value="ECO:0007669"/>
    <property type="project" value="TreeGrafter"/>
</dbReference>
<gene>
    <name evidence="7 9" type="primary">pgi</name>
    <name evidence="9" type="ORF">ROH8110_02263</name>
</gene>
<evidence type="ECO:0000256" key="2">
    <source>
        <dbReference type="ARBA" id="ARBA00006604"/>
    </source>
</evidence>
<dbReference type="PROSITE" id="PS00765">
    <property type="entry name" value="P_GLUCOSE_ISOMERASE_1"/>
    <property type="match status" value="1"/>
</dbReference>
<dbReference type="SUPFAM" id="SSF53697">
    <property type="entry name" value="SIS domain"/>
    <property type="match status" value="1"/>
</dbReference>
<dbReference type="PANTHER" id="PTHR11469">
    <property type="entry name" value="GLUCOSE-6-PHOSPHATE ISOMERASE"/>
    <property type="match status" value="1"/>
</dbReference>
<comment type="pathway">
    <text evidence="7">Carbohydrate biosynthesis; gluconeogenesis.</text>
</comment>
<dbReference type="HAMAP" id="MF_00473">
    <property type="entry name" value="G6P_isomerase"/>
    <property type="match status" value="1"/>
</dbReference>
<dbReference type="InterPro" id="IPR023096">
    <property type="entry name" value="G6P_Isomerase_C"/>
</dbReference>
<dbReference type="EC" id="5.3.1.9" evidence="7"/>
<dbReference type="PROSITE" id="PS51463">
    <property type="entry name" value="P_GLUCOSE_ISOMERASE_3"/>
    <property type="match status" value="1"/>
</dbReference>
<keyword evidence="10" id="KW-1185">Reference proteome</keyword>
<dbReference type="AlphaFoldDB" id="A0A1X6Z8J0"/>
<dbReference type="Gene3D" id="1.10.1390.10">
    <property type="match status" value="1"/>
</dbReference>
<evidence type="ECO:0000313" key="10">
    <source>
        <dbReference type="Proteomes" id="UP000193207"/>
    </source>
</evidence>
<keyword evidence="4 7" id="KW-0324">Glycolysis</keyword>
<feature type="active site" evidence="7">
    <location>
        <position position="500"/>
    </location>
</feature>
<dbReference type="PROSITE" id="PS00174">
    <property type="entry name" value="P_GLUCOSE_ISOMERASE_2"/>
    <property type="match status" value="1"/>
</dbReference>
<dbReference type="PRINTS" id="PR00662">
    <property type="entry name" value="G6PISOMERASE"/>
</dbReference>
<dbReference type="GO" id="GO:0006096">
    <property type="term" value="P:glycolytic process"/>
    <property type="evidence" value="ECO:0007669"/>
    <property type="project" value="UniProtKB-UniRule"/>
</dbReference>
<dbReference type="CDD" id="cd05016">
    <property type="entry name" value="SIS_PGI_2"/>
    <property type="match status" value="1"/>
</dbReference>
<keyword evidence="3 7" id="KW-0312">Gluconeogenesis</keyword>
<evidence type="ECO:0000256" key="6">
    <source>
        <dbReference type="ARBA" id="ARBA00029321"/>
    </source>
</evidence>
<dbReference type="InterPro" id="IPR018189">
    <property type="entry name" value="Phosphoglucose_isomerase_CS"/>
</dbReference>
<dbReference type="NCBIfam" id="NF001211">
    <property type="entry name" value="PRK00179.1"/>
    <property type="match status" value="1"/>
</dbReference>
<dbReference type="GO" id="GO:0006094">
    <property type="term" value="P:gluconeogenesis"/>
    <property type="evidence" value="ECO:0007669"/>
    <property type="project" value="UniProtKB-UniRule"/>
</dbReference>
<keyword evidence="5 7" id="KW-0413">Isomerase</keyword>
<comment type="similarity">
    <text evidence="2 7 8">Belongs to the GPI family.</text>
</comment>
<evidence type="ECO:0000256" key="7">
    <source>
        <dbReference type="HAMAP-Rule" id="MF_00473"/>
    </source>
</evidence>
<proteinExistence type="inferred from homology"/>
<dbReference type="UniPathway" id="UPA00109">
    <property type="reaction ID" value="UER00181"/>
</dbReference>